<name>V4SAE5_CITCL</name>
<reference evidence="8 9" key="1">
    <citation type="submission" date="2013-10" db="EMBL/GenBank/DDBJ databases">
        <authorList>
            <consortium name="International Citrus Genome Consortium"/>
            <person name="Jenkins J."/>
            <person name="Schmutz J."/>
            <person name="Prochnik S."/>
            <person name="Rokhsar D."/>
            <person name="Gmitter F."/>
            <person name="Ollitrault P."/>
            <person name="Machado M."/>
            <person name="Talon M."/>
            <person name="Wincker P."/>
            <person name="Jaillon O."/>
            <person name="Morgante M."/>
        </authorList>
    </citation>
    <scope>NUCLEOTIDE SEQUENCE</scope>
    <source>
        <strain evidence="9">cv. Clemenules</strain>
    </source>
</reference>
<evidence type="ECO:0000256" key="3">
    <source>
        <dbReference type="ARBA" id="ARBA00022490"/>
    </source>
</evidence>
<feature type="compositionally biased region" description="Basic and acidic residues" evidence="6">
    <location>
        <begin position="363"/>
        <end position="373"/>
    </location>
</feature>
<comment type="subcellular location">
    <subcellularLocation>
        <location evidence="1">Cytoplasm</location>
        <location evidence="1">Cytoskeleton</location>
    </subcellularLocation>
</comment>
<dbReference type="GO" id="GO:0008017">
    <property type="term" value="F:microtubule binding"/>
    <property type="evidence" value="ECO:0007669"/>
    <property type="project" value="TreeGrafter"/>
</dbReference>
<feature type="compositionally biased region" description="Basic and acidic residues" evidence="6">
    <location>
        <begin position="31"/>
        <end position="48"/>
    </location>
</feature>
<dbReference type="GO" id="GO:0090307">
    <property type="term" value="P:mitotic spindle assembly"/>
    <property type="evidence" value="ECO:0007669"/>
    <property type="project" value="TreeGrafter"/>
</dbReference>
<keyword evidence="9" id="KW-1185">Reference proteome</keyword>
<feature type="compositionally biased region" description="Polar residues" evidence="6">
    <location>
        <begin position="49"/>
        <end position="73"/>
    </location>
</feature>
<organism evidence="8 9">
    <name type="scientific">Citrus clementina</name>
    <name type="common">Clementine</name>
    <name type="synonym">Citrus deliciosa x Citrus sinensis</name>
    <dbReference type="NCBI Taxonomy" id="85681"/>
    <lineage>
        <taxon>Eukaryota</taxon>
        <taxon>Viridiplantae</taxon>
        <taxon>Streptophyta</taxon>
        <taxon>Embryophyta</taxon>
        <taxon>Tracheophyta</taxon>
        <taxon>Spermatophyta</taxon>
        <taxon>Magnoliopsida</taxon>
        <taxon>eudicotyledons</taxon>
        <taxon>Gunneridae</taxon>
        <taxon>Pentapetalae</taxon>
        <taxon>rosids</taxon>
        <taxon>malvids</taxon>
        <taxon>Sapindales</taxon>
        <taxon>Rutaceae</taxon>
        <taxon>Aurantioideae</taxon>
        <taxon>Citrus</taxon>
    </lineage>
</organism>
<feature type="compositionally biased region" description="Low complexity" evidence="6">
    <location>
        <begin position="308"/>
        <end position="329"/>
    </location>
</feature>
<dbReference type="EMBL" id="KI536861">
    <property type="protein sequence ID" value="ESR44513.1"/>
    <property type="molecule type" value="Genomic_DNA"/>
</dbReference>
<dbReference type="Gramene" id="ESR44513">
    <property type="protein sequence ID" value="ESR44513"/>
    <property type="gene ID" value="CICLE_v10011468mg"/>
</dbReference>
<sequence>MKLHSVPQSRTQDQNEADKIYSENSKPLTPVKDREKCHSKIQEMKKLSENVNPNISHSSPNVVKTSNSPLTKSGKSRKSAPKNTNHVVFSPRNKIRERKFVVVPKKNLKKEKDGGTGPVSVSSVVECKCKERFGAGNVKKCLCVAYENLRASQEDFFKKRDGFLEDNDEFDDANKDNFEGENVENDEDLNEDESPQQKGSSTSKRRRAKLLEEARNSVPENGKVMHLVKAFEQLLSIPNAKESVGKEEEKECEEKVDVKKKAMKWALPGLQVLPQQPKAPESRESSCSSFCPSDLILTAENLGLDSRASVSSSWDSSRGSISSRASNGGRRSRRNSSESCGTLGSRRWNKKQLKVTSQKPFKLRTEQRGRQKEEEFMKKVQEMVHEEEKLRIPVAQGLPWTTDEPECLIKPAVKESTRPVDLKLHSDVRAVERAEFDQQVAEKMSVIEQYKMERERQQKLLEEEETRRLRKELVPKAQPMPYFDRPFIPRRLEKHPTIPRDPKFHIPQHKKIKCCLSWNDISSFTCQQ</sequence>
<dbReference type="GO" id="GO:0005819">
    <property type="term" value="C:spindle"/>
    <property type="evidence" value="ECO:0007669"/>
    <property type="project" value="InterPro"/>
</dbReference>
<evidence type="ECO:0000313" key="9">
    <source>
        <dbReference type="Proteomes" id="UP000030687"/>
    </source>
</evidence>
<protein>
    <recommendedName>
        <fullName evidence="7">TPX2 C-terminal domain-containing protein</fullName>
    </recommendedName>
</protein>
<accession>V4SAE5</accession>
<dbReference type="Proteomes" id="UP000030687">
    <property type="component" value="Unassembled WGS sequence"/>
</dbReference>
<dbReference type="eggNOG" id="ENOG502QWA1">
    <property type="taxonomic scope" value="Eukaryota"/>
</dbReference>
<dbReference type="PANTHER" id="PTHR14326:SF58">
    <property type="entry name" value="TPX2 (TARGETING PROTEIN FOR XKLP2) PROTEIN FAMILY"/>
    <property type="match status" value="1"/>
</dbReference>
<keyword evidence="5" id="KW-0206">Cytoskeleton</keyword>
<dbReference type="OMA" id="SCLSWND"/>
<evidence type="ECO:0000259" key="7">
    <source>
        <dbReference type="Pfam" id="PF06886"/>
    </source>
</evidence>
<feature type="region of interest" description="Disordered" evidence="6">
    <location>
        <begin position="166"/>
        <end position="216"/>
    </location>
</feature>
<comment type="similarity">
    <text evidence="2">Belongs to the TPX2 family.</text>
</comment>
<evidence type="ECO:0000256" key="6">
    <source>
        <dbReference type="SAM" id="MobiDB-lite"/>
    </source>
</evidence>
<evidence type="ECO:0000256" key="1">
    <source>
        <dbReference type="ARBA" id="ARBA00004245"/>
    </source>
</evidence>
<dbReference type="GO" id="GO:0005880">
    <property type="term" value="C:nuclear microtubule"/>
    <property type="evidence" value="ECO:0007669"/>
    <property type="project" value="TreeGrafter"/>
</dbReference>
<proteinExistence type="inferred from homology"/>
<evidence type="ECO:0000313" key="8">
    <source>
        <dbReference type="EMBL" id="ESR44513.1"/>
    </source>
</evidence>
<dbReference type="Pfam" id="PF06886">
    <property type="entry name" value="TPX2"/>
    <property type="match status" value="1"/>
</dbReference>
<evidence type="ECO:0000256" key="4">
    <source>
        <dbReference type="ARBA" id="ARBA00022701"/>
    </source>
</evidence>
<feature type="region of interest" description="Disordered" evidence="6">
    <location>
        <begin position="308"/>
        <end position="373"/>
    </location>
</feature>
<dbReference type="InterPro" id="IPR009675">
    <property type="entry name" value="TPX2_fam"/>
</dbReference>
<dbReference type="InterPro" id="IPR027329">
    <property type="entry name" value="TPX2_C"/>
</dbReference>
<dbReference type="PANTHER" id="PTHR14326">
    <property type="entry name" value="TARGETING PROTEIN FOR XKLP2"/>
    <property type="match status" value="1"/>
</dbReference>
<dbReference type="InParanoid" id="V4SAE5"/>
<feature type="domain" description="TPX2 C-terminal" evidence="7">
    <location>
        <begin position="423"/>
        <end position="497"/>
    </location>
</feature>
<feature type="compositionally biased region" description="Acidic residues" evidence="6">
    <location>
        <begin position="179"/>
        <end position="194"/>
    </location>
</feature>
<dbReference type="KEGG" id="cic:CICLE_v10011468mg"/>
<dbReference type="GO" id="GO:0030295">
    <property type="term" value="F:protein kinase activator activity"/>
    <property type="evidence" value="ECO:0007669"/>
    <property type="project" value="TreeGrafter"/>
</dbReference>
<evidence type="ECO:0000256" key="5">
    <source>
        <dbReference type="ARBA" id="ARBA00023212"/>
    </source>
</evidence>
<dbReference type="STRING" id="85681.V4SAE5"/>
<feature type="compositionally biased region" description="Polar residues" evidence="6">
    <location>
        <begin position="1"/>
        <end position="14"/>
    </location>
</feature>
<dbReference type="FunCoup" id="V4SAE5">
    <property type="interactions" value="140"/>
</dbReference>
<dbReference type="GO" id="GO:0060236">
    <property type="term" value="P:regulation of mitotic spindle organization"/>
    <property type="evidence" value="ECO:0007669"/>
    <property type="project" value="InterPro"/>
</dbReference>
<keyword evidence="4" id="KW-0493">Microtubule</keyword>
<gene>
    <name evidence="8" type="ORF">CICLE_v10011468mg</name>
</gene>
<feature type="region of interest" description="Disordered" evidence="6">
    <location>
        <begin position="1"/>
        <end position="93"/>
    </location>
</feature>
<dbReference type="AlphaFoldDB" id="V4SAE5"/>
<evidence type="ECO:0000256" key="2">
    <source>
        <dbReference type="ARBA" id="ARBA00005885"/>
    </source>
</evidence>
<keyword evidence="3" id="KW-0963">Cytoplasm</keyword>